<dbReference type="VEuPathDB" id="FungiDB:I7I50_01091"/>
<dbReference type="AlphaFoldDB" id="C0NFA1"/>
<sequence>MSQQCLNHLSPSILSKASSIRTKSGMINRSGCRNRSRGTCKHFVADGLEIEFESSWQDPQLTAPAQSRRPPLHLSSLLPLLLFSRSVCALPLLHGNPVVAVDSGHFQSLALAGSLSRPALRLCN</sequence>
<dbReference type="EMBL" id="GG663364">
    <property type="protein sequence ID" value="EEH09922.1"/>
    <property type="molecule type" value="Genomic_DNA"/>
</dbReference>
<dbReference type="InParanoid" id="C0NFA1"/>
<evidence type="ECO:0000313" key="1">
    <source>
        <dbReference type="EMBL" id="EEH09922.1"/>
    </source>
</evidence>
<name>C0NFA1_AJECG</name>
<dbReference type="RefSeq" id="XP_045290402.1">
    <property type="nucleotide sequence ID" value="XM_045428616.1"/>
</dbReference>
<evidence type="ECO:0000313" key="2">
    <source>
        <dbReference type="Proteomes" id="UP000001631"/>
    </source>
</evidence>
<dbReference type="HOGENOM" id="CLU_2003256_0_0_1"/>
<dbReference type="GeneID" id="69034583"/>
<accession>C0NFA1</accession>
<keyword evidence="2" id="KW-1185">Reference proteome</keyword>
<organism evidence="1 2">
    <name type="scientific">Ajellomyces capsulatus (strain G186AR / H82 / ATCC MYA-2454 / RMSCC 2432)</name>
    <name type="common">Darling's disease fungus</name>
    <name type="synonym">Histoplasma capsulatum</name>
    <dbReference type="NCBI Taxonomy" id="447093"/>
    <lineage>
        <taxon>Eukaryota</taxon>
        <taxon>Fungi</taxon>
        <taxon>Dikarya</taxon>
        <taxon>Ascomycota</taxon>
        <taxon>Pezizomycotina</taxon>
        <taxon>Eurotiomycetes</taxon>
        <taxon>Eurotiomycetidae</taxon>
        <taxon>Onygenales</taxon>
        <taxon>Ajellomycetaceae</taxon>
        <taxon>Histoplasma</taxon>
    </lineage>
</organism>
<gene>
    <name evidence="1" type="ORF">HCBG_01567</name>
</gene>
<protein>
    <submittedName>
        <fullName evidence="1">Uncharacterized protein</fullName>
    </submittedName>
</protein>
<reference evidence="1" key="1">
    <citation type="submission" date="2009-02" db="EMBL/GenBank/DDBJ databases">
        <title>The Genome Sequence of Ajellomyces capsulatus strain G186AR.</title>
        <authorList>
            <consortium name="The Broad Institute Genome Sequencing Platform"/>
            <person name="Champion M."/>
            <person name="Cuomo C."/>
            <person name="Ma L.-J."/>
            <person name="Henn M.R."/>
            <person name="Sil A."/>
            <person name="Goldman B."/>
            <person name="Young S.K."/>
            <person name="Kodira C.D."/>
            <person name="Zeng Q."/>
            <person name="Koehrsen M."/>
            <person name="Alvarado L."/>
            <person name="Berlin A."/>
            <person name="Borenstein D."/>
            <person name="Chen Z."/>
            <person name="Engels R."/>
            <person name="Freedman E."/>
            <person name="Gellesch M."/>
            <person name="Goldberg J."/>
            <person name="Griggs A."/>
            <person name="Gujja S."/>
            <person name="Heiman D."/>
            <person name="Hepburn T."/>
            <person name="Howarth C."/>
            <person name="Jen D."/>
            <person name="Larson L."/>
            <person name="Lewis B."/>
            <person name="Mehta T."/>
            <person name="Park D."/>
            <person name="Pearson M."/>
            <person name="Roberts A."/>
            <person name="Saif S."/>
            <person name="Shea T."/>
            <person name="Shenoy N."/>
            <person name="Sisk P."/>
            <person name="Stolte C."/>
            <person name="Sykes S."/>
            <person name="Walk T."/>
            <person name="White J."/>
            <person name="Yandava C."/>
            <person name="Klein B."/>
            <person name="McEwen J.G."/>
            <person name="Puccia R."/>
            <person name="Goldman G.H."/>
            <person name="Felipe M.S."/>
            <person name="Nino-Vega G."/>
            <person name="San-Blas G."/>
            <person name="Taylor J."/>
            <person name="Mendoza L."/>
            <person name="Galagan J."/>
            <person name="Nusbaum C."/>
            <person name="Birren B."/>
        </authorList>
    </citation>
    <scope>NUCLEOTIDE SEQUENCE</scope>
    <source>
        <strain evidence="1">G186AR</strain>
    </source>
</reference>
<dbReference type="Proteomes" id="UP000001631">
    <property type="component" value="Unassembled WGS sequence"/>
</dbReference>
<proteinExistence type="predicted"/>